<dbReference type="AlphaFoldDB" id="C5KCB4"/>
<proteinExistence type="inferred from homology"/>
<keyword evidence="5 8" id="KW-1133">Transmembrane helix</keyword>
<dbReference type="InterPro" id="IPR036259">
    <property type="entry name" value="MFS_trans_sf"/>
</dbReference>
<evidence type="ECO:0000256" key="7">
    <source>
        <dbReference type="SAM" id="MobiDB-lite"/>
    </source>
</evidence>
<name>C5KCB4_PERM5</name>
<keyword evidence="4 8" id="KW-0812">Transmembrane</keyword>
<feature type="region of interest" description="Disordered" evidence="7">
    <location>
        <begin position="115"/>
        <end position="150"/>
    </location>
</feature>
<evidence type="ECO:0000256" key="3">
    <source>
        <dbReference type="ARBA" id="ARBA00022448"/>
    </source>
</evidence>
<comment type="similarity">
    <text evidence="2">Belongs to the major facilitator superfamily. Folate-biopterin transporter (TC 2.A.71) family.</text>
</comment>
<dbReference type="OMA" id="KENSIMQ"/>
<dbReference type="EMBL" id="GG671975">
    <property type="protein sequence ID" value="EER17927.1"/>
    <property type="molecule type" value="Genomic_DNA"/>
</dbReference>
<reference evidence="9 10" key="1">
    <citation type="submission" date="2008-07" db="EMBL/GenBank/DDBJ databases">
        <authorList>
            <person name="El-Sayed N."/>
            <person name="Caler E."/>
            <person name="Inman J."/>
            <person name="Amedeo P."/>
            <person name="Hass B."/>
            <person name="Wortman J."/>
        </authorList>
    </citation>
    <scope>NUCLEOTIDE SEQUENCE [LARGE SCALE GENOMIC DNA]</scope>
    <source>
        <strain evidence="10">ATCC 50983 / TXsc</strain>
    </source>
</reference>
<keyword evidence="3" id="KW-0813">Transport</keyword>
<dbReference type="Proteomes" id="UP000007800">
    <property type="component" value="Unassembled WGS sequence"/>
</dbReference>
<protein>
    <submittedName>
        <fullName evidence="9">Uncharacterized protein</fullName>
    </submittedName>
</protein>
<dbReference type="GO" id="GO:0016020">
    <property type="term" value="C:membrane"/>
    <property type="evidence" value="ECO:0007669"/>
    <property type="project" value="UniProtKB-SubCell"/>
</dbReference>
<dbReference type="SUPFAM" id="SSF103473">
    <property type="entry name" value="MFS general substrate transporter"/>
    <property type="match status" value="1"/>
</dbReference>
<evidence type="ECO:0000256" key="4">
    <source>
        <dbReference type="ARBA" id="ARBA00022692"/>
    </source>
</evidence>
<dbReference type="InParanoid" id="C5KCB4"/>
<feature type="transmembrane region" description="Helical" evidence="8">
    <location>
        <begin position="362"/>
        <end position="381"/>
    </location>
</feature>
<dbReference type="PANTHER" id="PTHR31585:SF0">
    <property type="entry name" value="FOLATE-BIOPTERIN TRANSPORTER 1, CHLOROPLASTIC"/>
    <property type="match status" value="1"/>
</dbReference>
<evidence type="ECO:0000313" key="9">
    <source>
        <dbReference type="EMBL" id="EER17927.1"/>
    </source>
</evidence>
<evidence type="ECO:0000256" key="6">
    <source>
        <dbReference type="ARBA" id="ARBA00023136"/>
    </source>
</evidence>
<keyword evidence="10" id="KW-1185">Reference proteome</keyword>
<dbReference type="Pfam" id="PF03092">
    <property type="entry name" value="BT1"/>
    <property type="match status" value="1"/>
</dbReference>
<dbReference type="GeneID" id="9063188"/>
<feature type="transmembrane region" description="Helical" evidence="8">
    <location>
        <begin position="296"/>
        <end position="318"/>
    </location>
</feature>
<evidence type="ECO:0000256" key="5">
    <source>
        <dbReference type="ARBA" id="ARBA00022989"/>
    </source>
</evidence>
<evidence type="ECO:0000256" key="2">
    <source>
        <dbReference type="ARBA" id="ARBA00007015"/>
    </source>
</evidence>
<evidence type="ECO:0000256" key="1">
    <source>
        <dbReference type="ARBA" id="ARBA00004141"/>
    </source>
</evidence>
<dbReference type="InterPro" id="IPR039309">
    <property type="entry name" value="BT1"/>
</dbReference>
<organism evidence="10">
    <name type="scientific">Perkinsus marinus (strain ATCC 50983 / TXsc)</name>
    <dbReference type="NCBI Taxonomy" id="423536"/>
    <lineage>
        <taxon>Eukaryota</taxon>
        <taxon>Sar</taxon>
        <taxon>Alveolata</taxon>
        <taxon>Perkinsozoa</taxon>
        <taxon>Perkinsea</taxon>
        <taxon>Perkinsida</taxon>
        <taxon>Perkinsidae</taxon>
        <taxon>Perkinsus</taxon>
    </lineage>
</organism>
<feature type="transmembrane region" description="Helical" evidence="8">
    <location>
        <begin position="387"/>
        <end position="407"/>
    </location>
</feature>
<feature type="transmembrane region" description="Helical" evidence="8">
    <location>
        <begin position="330"/>
        <end position="350"/>
    </location>
</feature>
<comment type="subcellular location">
    <subcellularLocation>
        <location evidence="1">Membrane</location>
        <topology evidence="1">Multi-pass membrane protein</topology>
    </subcellularLocation>
</comment>
<dbReference type="RefSeq" id="XP_002786131.1">
    <property type="nucleotide sequence ID" value="XM_002786085.1"/>
</dbReference>
<dbReference type="OrthoDB" id="754047at2759"/>
<keyword evidence="6 8" id="KW-0472">Membrane</keyword>
<gene>
    <name evidence="9" type="ORF">Pmar_PMAR027643</name>
</gene>
<dbReference type="Gene3D" id="1.20.1250.20">
    <property type="entry name" value="MFS general substrate transporter like domains"/>
    <property type="match status" value="1"/>
</dbReference>
<evidence type="ECO:0000313" key="10">
    <source>
        <dbReference type="Proteomes" id="UP000007800"/>
    </source>
</evidence>
<dbReference type="PANTHER" id="PTHR31585">
    <property type="entry name" value="FOLATE-BIOPTERIN TRANSPORTER 1, CHLOROPLASTIC"/>
    <property type="match status" value="1"/>
</dbReference>
<evidence type="ECO:0000256" key="8">
    <source>
        <dbReference type="SAM" id="Phobius"/>
    </source>
</evidence>
<accession>C5KCB4</accession>
<sequence>MLMDCSSEARLTEAHNIAEHLEELVKLADKFLSDRSKDESLVEEPTYPTHARRDLESELYLLKTENDLLKQRCKKEGRVATLTEEMGELVRMQAATISRLEGELKNTREECRQLRQRVQGKSRIAKDSSVTHENTTPKKKGSSGSGVSSLIEKYSPPEGCTPSMMMLLIDISNSGSICLGLLVELTVTIDGIQNFHCTGLRLKSLSRWNSFVFVNLTSPSCCSRSWTVVETMFLRMGPLLGSNCLHRRGRRGSAQQDVGTQETIQRVHEEGSINTVSSASRPYDWTALPALSAKDYLYLCALIGGLGSITSLAIPFLLKDVMHLHPAETALLGAIASIPMLFKPAVAVASDYLPLMGYRRKPYLVLGSALHSISLIALAHLPAGTSFVPIALIVLAISSAGAVVVTVKDTLMLETSNRGEAGGADLISDMSILATGGALSV</sequence>